<accession>A0A517YBA3</accession>
<name>A0A517YBA3_9BACT</name>
<keyword evidence="1" id="KW-0175">Coiled coil</keyword>
<keyword evidence="2" id="KW-0812">Transmembrane</keyword>
<dbReference type="OrthoDB" id="284128at2"/>
<feature type="coiled-coil region" evidence="1">
    <location>
        <begin position="76"/>
        <end position="117"/>
    </location>
</feature>
<dbReference type="RefSeq" id="WP_145088309.1">
    <property type="nucleotide sequence ID" value="NZ_CP036274.1"/>
</dbReference>
<dbReference type="AlphaFoldDB" id="A0A517YBA3"/>
<organism evidence="3 4">
    <name type="scientific">Anatilimnocola aggregata</name>
    <dbReference type="NCBI Taxonomy" id="2528021"/>
    <lineage>
        <taxon>Bacteria</taxon>
        <taxon>Pseudomonadati</taxon>
        <taxon>Planctomycetota</taxon>
        <taxon>Planctomycetia</taxon>
        <taxon>Pirellulales</taxon>
        <taxon>Pirellulaceae</taxon>
        <taxon>Anatilimnocola</taxon>
    </lineage>
</organism>
<dbReference type="EMBL" id="CP036274">
    <property type="protein sequence ID" value="QDU27459.1"/>
    <property type="molecule type" value="Genomic_DNA"/>
</dbReference>
<dbReference type="KEGG" id="aagg:ETAA8_25470"/>
<sequence>MRRRTAQVEAPGQDSFLDVVANLVGILIILVMIVAAQAKRGFIAAEMPVETPAAEIAPLPDVIAATAAANEVEQGIVQIKRNLAAQNLELQIKQQERARLQLLVTVAEQSLEKHRNKLSSEDQQRFDLKSQMDQSLKELLQLDIERMTLEQSRPGNVIPHLPTPMAKTVFGKEIHFRLLGGKIVYLPWDEMIEAMKADLPRQAQKLADTPRAEFGLPIIAGFGAKYILRRFDVDVQTRIAAARQTRIGLERFFFVQVDDPIGETMDQAMRQGSQFRGRLGTVNPQQATVTLWVYPDSFEEFRAVKQELFRLGYLTAGRPLPAGHPIGGSPEGSRSSAE</sequence>
<keyword evidence="2" id="KW-1133">Transmembrane helix</keyword>
<proteinExistence type="predicted"/>
<evidence type="ECO:0000313" key="4">
    <source>
        <dbReference type="Proteomes" id="UP000315017"/>
    </source>
</evidence>
<evidence type="ECO:0000256" key="2">
    <source>
        <dbReference type="SAM" id="Phobius"/>
    </source>
</evidence>
<feature type="transmembrane region" description="Helical" evidence="2">
    <location>
        <begin position="20"/>
        <end position="38"/>
    </location>
</feature>
<evidence type="ECO:0000313" key="3">
    <source>
        <dbReference type="EMBL" id="QDU27459.1"/>
    </source>
</evidence>
<reference evidence="3 4" key="1">
    <citation type="submission" date="2019-02" db="EMBL/GenBank/DDBJ databases">
        <title>Deep-cultivation of Planctomycetes and their phenomic and genomic characterization uncovers novel biology.</title>
        <authorList>
            <person name="Wiegand S."/>
            <person name="Jogler M."/>
            <person name="Boedeker C."/>
            <person name="Pinto D."/>
            <person name="Vollmers J."/>
            <person name="Rivas-Marin E."/>
            <person name="Kohn T."/>
            <person name="Peeters S.H."/>
            <person name="Heuer A."/>
            <person name="Rast P."/>
            <person name="Oberbeckmann S."/>
            <person name="Bunk B."/>
            <person name="Jeske O."/>
            <person name="Meyerdierks A."/>
            <person name="Storesund J.E."/>
            <person name="Kallscheuer N."/>
            <person name="Luecker S."/>
            <person name="Lage O.M."/>
            <person name="Pohl T."/>
            <person name="Merkel B.J."/>
            <person name="Hornburger P."/>
            <person name="Mueller R.-W."/>
            <person name="Bruemmer F."/>
            <person name="Labrenz M."/>
            <person name="Spormann A.M."/>
            <person name="Op den Camp H."/>
            <person name="Overmann J."/>
            <person name="Amann R."/>
            <person name="Jetten M.S.M."/>
            <person name="Mascher T."/>
            <person name="Medema M.H."/>
            <person name="Devos D.P."/>
            <person name="Kaster A.-K."/>
            <person name="Ovreas L."/>
            <person name="Rohde M."/>
            <person name="Galperin M.Y."/>
            <person name="Jogler C."/>
        </authorList>
    </citation>
    <scope>NUCLEOTIDE SEQUENCE [LARGE SCALE GENOMIC DNA]</scope>
    <source>
        <strain evidence="3 4">ETA_A8</strain>
    </source>
</reference>
<evidence type="ECO:0000256" key="1">
    <source>
        <dbReference type="SAM" id="Coils"/>
    </source>
</evidence>
<keyword evidence="4" id="KW-1185">Reference proteome</keyword>
<keyword evidence="2" id="KW-0472">Membrane</keyword>
<gene>
    <name evidence="3" type="ORF">ETAA8_25470</name>
</gene>
<dbReference type="Proteomes" id="UP000315017">
    <property type="component" value="Chromosome"/>
</dbReference>
<protein>
    <submittedName>
        <fullName evidence="3">Uncharacterized protein</fullName>
    </submittedName>
</protein>